<dbReference type="Proteomes" id="UP000054485">
    <property type="component" value="Unassembled WGS sequence"/>
</dbReference>
<reference evidence="1 2" key="1">
    <citation type="submission" date="2014-04" db="EMBL/GenBank/DDBJ databases">
        <authorList>
            <consortium name="DOE Joint Genome Institute"/>
            <person name="Kuo A."/>
            <person name="Ruytinx J."/>
            <person name="Rineau F."/>
            <person name="Colpaert J."/>
            <person name="Kohler A."/>
            <person name="Nagy L.G."/>
            <person name="Floudas D."/>
            <person name="Copeland A."/>
            <person name="Barry K.W."/>
            <person name="Cichocki N."/>
            <person name="Veneault-Fourrey C."/>
            <person name="LaButti K."/>
            <person name="Lindquist E.A."/>
            <person name="Lipzen A."/>
            <person name="Lundell T."/>
            <person name="Morin E."/>
            <person name="Murat C."/>
            <person name="Sun H."/>
            <person name="Tunlid A."/>
            <person name="Henrissat B."/>
            <person name="Grigoriev I.V."/>
            <person name="Hibbett D.S."/>
            <person name="Martin F."/>
            <person name="Nordberg H.P."/>
            <person name="Cantor M.N."/>
            <person name="Hua S.X."/>
        </authorList>
    </citation>
    <scope>NUCLEOTIDE SEQUENCE [LARGE SCALE GENOMIC DNA]</scope>
    <source>
        <strain evidence="1 2">UH-Slu-Lm8-n1</strain>
    </source>
</reference>
<reference evidence="2" key="2">
    <citation type="submission" date="2015-01" db="EMBL/GenBank/DDBJ databases">
        <title>Evolutionary Origins and Diversification of the Mycorrhizal Mutualists.</title>
        <authorList>
            <consortium name="DOE Joint Genome Institute"/>
            <consortium name="Mycorrhizal Genomics Consortium"/>
            <person name="Kohler A."/>
            <person name="Kuo A."/>
            <person name="Nagy L.G."/>
            <person name="Floudas D."/>
            <person name="Copeland A."/>
            <person name="Barry K.W."/>
            <person name="Cichocki N."/>
            <person name="Veneault-Fourrey C."/>
            <person name="LaButti K."/>
            <person name="Lindquist E.A."/>
            <person name="Lipzen A."/>
            <person name="Lundell T."/>
            <person name="Morin E."/>
            <person name="Murat C."/>
            <person name="Riley R."/>
            <person name="Ohm R."/>
            <person name="Sun H."/>
            <person name="Tunlid A."/>
            <person name="Henrissat B."/>
            <person name="Grigoriev I.V."/>
            <person name="Hibbett D.S."/>
            <person name="Martin F."/>
        </authorList>
    </citation>
    <scope>NUCLEOTIDE SEQUENCE [LARGE SCALE GENOMIC DNA]</scope>
    <source>
        <strain evidence="2">UH-Slu-Lm8-n1</strain>
    </source>
</reference>
<proteinExistence type="predicted"/>
<sequence length="60" mass="6887">MLHGSLSFNLSLAWPVSGNGDHAKYDMFPMWPHATPCELSRWNVERLFDTMNPIRLITSP</sequence>
<gene>
    <name evidence="1" type="ORF">CY34DRAFT_796941</name>
</gene>
<accession>A0A0D0BJ40</accession>
<keyword evidence="2" id="KW-1185">Reference proteome</keyword>
<evidence type="ECO:0000313" key="2">
    <source>
        <dbReference type="Proteomes" id="UP000054485"/>
    </source>
</evidence>
<name>A0A0D0BJ40_9AGAM</name>
<dbReference type="EMBL" id="KN835132">
    <property type="protein sequence ID" value="KIK49514.1"/>
    <property type="molecule type" value="Genomic_DNA"/>
</dbReference>
<dbReference type="AlphaFoldDB" id="A0A0D0BJ40"/>
<evidence type="ECO:0000313" key="1">
    <source>
        <dbReference type="EMBL" id="KIK49514.1"/>
    </source>
</evidence>
<dbReference type="HOGENOM" id="CLU_2943328_0_0_1"/>
<organism evidence="1 2">
    <name type="scientific">Suillus luteus UH-Slu-Lm8-n1</name>
    <dbReference type="NCBI Taxonomy" id="930992"/>
    <lineage>
        <taxon>Eukaryota</taxon>
        <taxon>Fungi</taxon>
        <taxon>Dikarya</taxon>
        <taxon>Basidiomycota</taxon>
        <taxon>Agaricomycotina</taxon>
        <taxon>Agaricomycetes</taxon>
        <taxon>Agaricomycetidae</taxon>
        <taxon>Boletales</taxon>
        <taxon>Suillineae</taxon>
        <taxon>Suillaceae</taxon>
        <taxon>Suillus</taxon>
    </lineage>
</organism>
<protein>
    <submittedName>
        <fullName evidence="1">Uncharacterized protein</fullName>
    </submittedName>
</protein>
<dbReference type="InParanoid" id="A0A0D0BJ40"/>